<keyword evidence="4" id="KW-1185">Reference proteome</keyword>
<dbReference type="Gene3D" id="2.115.10.20">
    <property type="entry name" value="Glycosyl hydrolase domain, family 43"/>
    <property type="match status" value="1"/>
</dbReference>
<dbReference type="Proteomes" id="UP000054321">
    <property type="component" value="Unassembled WGS sequence"/>
</dbReference>
<dbReference type="InterPro" id="IPR023296">
    <property type="entry name" value="Glyco_hydro_beta-prop_sf"/>
</dbReference>
<feature type="domain" description="EGF-like" evidence="2">
    <location>
        <begin position="44"/>
        <end position="55"/>
    </location>
</feature>
<name>A0A0C3HE55_OIDMZ</name>
<evidence type="ECO:0000256" key="1">
    <source>
        <dbReference type="SAM" id="SignalP"/>
    </source>
</evidence>
<dbReference type="PROSITE" id="PS01186">
    <property type="entry name" value="EGF_2"/>
    <property type="match status" value="1"/>
</dbReference>
<reference evidence="4" key="2">
    <citation type="submission" date="2015-01" db="EMBL/GenBank/DDBJ databases">
        <title>Evolutionary Origins and Diversification of the Mycorrhizal Mutualists.</title>
        <authorList>
            <consortium name="DOE Joint Genome Institute"/>
            <consortium name="Mycorrhizal Genomics Consortium"/>
            <person name="Kohler A."/>
            <person name="Kuo A."/>
            <person name="Nagy L.G."/>
            <person name="Floudas D."/>
            <person name="Copeland A."/>
            <person name="Barry K.W."/>
            <person name="Cichocki N."/>
            <person name="Veneault-Fourrey C."/>
            <person name="LaButti K."/>
            <person name="Lindquist E.A."/>
            <person name="Lipzen A."/>
            <person name="Lundell T."/>
            <person name="Morin E."/>
            <person name="Murat C."/>
            <person name="Riley R."/>
            <person name="Ohm R."/>
            <person name="Sun H."/>
            <person name="Tunlid A."/>
            <person name="Henrissat B."/>
            <person name="Grigoriev I.V."/>
            <person name="Hibbett D.S."/>
            <person name="Martin F."/>
        </authorList>
    </citation>
    <scope>NUCLEOTIDE SEQUENCE [LARGE SCALE GENOMIC DNA]</scope>
    <source>
        <strain evidence="4">Zn</strain>
    </source>
</reference>
<feature type="chain" id="PRO_5002178142" description="EGF-like domain-containing protein" evidence="1">
    <location>
        <begin position="28"/>
        <end position="397"/>
    </location>
</feature>
<reference evidence="3 4" key="1">
    <citation type="submission" date="2014-04" db="EMBL/GenBank/DDBJ databases">
        <authorList>
            <consortium name="DOE Joint Genome Institute"/>
            <person name="Kuo A."/>
            <person name="Martino E."/>
            <person name="Perotto S."/>
            <person name="Kohler A."/>
            <person name="Nagy L.G."/>
            <person name="Floudas D."/>
            <person name="Copeland A."/>
            <person name="Barry K.W."/>
            <person name="Cichocki N."/>
            <person name="Veneault-Fourrey C."/>
            <person name="LaButti K."/>
            <person name="Lindquist E.A."/>
            <person name="Lipzen A."/>
            <person name="Lundell T."/>
            <person name="Morin E."/>
            <person name="Murat C."/>
            <person name="Sun H."/>
            <person name="Tunlid A."/>
            <person name="Henrissat B."/>
            <person name="Grigoriev I.V."/>
            <person name="Hibbett D.S."/>
            <person name="Martin F."/>
            <person name="Nordberg H.P."/>
            <person name="Cantor M.N."/>
            <person name="Hua S.X."/>
        </authorList>
    </citation>
    <scope>NUCLEOTIDE SEQUENCE [LARGE SCALE GENOMIC DNA]</scope>
    <source>
        <strain evidence="3 4">Zn</strain>
    </source>
</reference>
<organism evidence="3 4">
    <name type="scientific">Oidiodendron maius (strain Zn)</name>
    <dbReference type="NCBI Taxonomy" id="913774"/>
    <lineage>
        <taxon>Eukaryota</taxon>
        <taxon>Fungi</taxon>
        <taxon>Dikarya</taxon>
        <taxon>Ascomycota</taxon>
        <taxon>Pezizomycotina</taxon>
        <taxon>Leotiomycetes</taxon>
        <taxon>Leotiomycetes incertae sedis</taxon>
        <taxon>Myxotrichaceae</taxon>
        <taxon>Oidiodendron</taxon>
    </lineage>
</organism>
<dbReference type="HOGENOM" id="CLU_058271_0_0_1"/>
<dbReference type="CDD" id="cd08994">
    <property type="entry name" value="GH43_62_32_68_117_130-like"/>
    <property type="match status" value="1"/>
</dbReference>
<dbReference type="OrthoDB" id="6130531at2759"/>
<dbReference type="InterPro" id="IPR000742">
    <property type="entry name" value="EGF"/>
</dbReference>
<dbReference type="STRING" id="913774.A0A0C3HE55"/>
<gene>
    <name evidence="3" type="ORF">OIDMADRAFT_124420</name>
</gene>
<accession>A0A0C3HE55</accession>
<feature type="signal peptide" evidence="1">
    <location>
        <begin position="1"/>
        <end position="27"/>
    </location>
</feature>
<dbReference type="EMBL" id="KN832877">
    <property type="protein sequence ID" value="KIN00567.1"/>
    <property type="molecule type" value="Genomic_DNA"/>
</dbReference>
<dbReference type="AlphaFoldDB" id="A0A0C3HE55"/>
<protein>
    <recommendedName>
        <fullName evidence="2">EGF-like domain-containing protein</fullName>
    </recommendedName>
</protein>
<proteinExistence type="predicted"/>
<dbReference type="InParanoid" id="A0A0C3HE55"/>
<evidence type="ECO:0000313" key="3">
    <source>
        <dbReference type="EMBL" id="KIN00567.1"/>
    </source>
</evidence>
<evidence type="ECO:0000313" key="4">
    <source>
        <dbReference type="Proteomes" id="UP000054321"/>
    </source>
</evidence>
<keyword evidence="1" id="KW-0732">Signal</keyword>
<sequence>MKSILFLASVLGLGVPITSVAIPKCHTDEDCNLNGVCNPFSKTCICDSGWRSSDCGELDVRPATRNSGYNQTGVGTSSWGSKIVHDPHNSKLFHLFLAEFTDGCGLDYWSPYSRIIHAESTSGPIGPYTFSNQVVGTFAHNPTVVYSPADKLYLLYYIGCSFSAPAVCTGPSFTCGPGNDLNAESGISVQSSPDLKTWTPHGQVFSGDNGTNWDADVTNPSPFPLYSPYHPTAEILLAYRGCPYNCGGAELINFATAQHFQGPYTKIESQPIFQNGNEDPFVWQDKRGNFHLLLHSLEAGGAFGDGPKVGRHAFAREFEGPWTFNNQTLAFNTTVQYTDDTSVNFYRRERPQLFFSEDGQMTPLYLTTGVQEVNSPQSYSVIQPLGGAAAYVASLGF</sequence>
<dbReference type="SUPFAM" id="SSF75005">
    <property type="entry name" value="Arabinanase/levansucrase/invertase"/>
    <property type="match status" value="1"/>
</dbReference>
<evidence type="ECO:0000259" key="2">
    <source>
        <dbReference type="PROSITE" id="PS01186"/>
    </source>
</evidence>